<dbReference type="GO" id="GO:0015159">
    <property type="term" value="F:polysaccharide transmembrane transporter activity"/>
    <property type="evidence" value="ECO:0007669"/>
    <property type="project" value="InterPro"/>
</dbReference>
<dbReference type="InterPro" id="IPR003715">
    <property type="entry name" value="Poly_export_N"/>
</dbReference>
<dbReference type="AlphaFoldDB" id="A0A0F9M0W0"/>
<evidence type="ECO:0008006" key="5">
    <source>
        <dbReference type="Google" id="ProtNLM"/>
    </source>
</evidence>
<proteinExistence type="predicted"/>
<evidence type="ECO:0000259" key="2">
    <source>
        <dbReference type="Pfam" id="PF02563"/>
    </source>
</evidence>
<sequence>MVLYGKPIPVPLCLPLAFLLVAVLAIMPAECDALDYIIGEGDVLKITVYGHNDLTTVERVSGNGMINFPLLGQVSVAGLAVSEISIRLSSMLADGYIVDPQVSVFIEEFRSQKAVIMGEVVRPGLYELKGRTSFLELVSMAGGLTRDAGDTAIVKRKSRRAKGEEEIATIDLVRLIQEGDTSLDVPVLEGDSIYVAKAGLIFVTGEVKRPDAYKFEDDTSVIKAITMAGGFTDKASAGRVKIIRKVDGKERIVDNVNMDDPVLSGDVIVIPESFF</sequence>
<dbReference type="Gene3D" id="3.30.1950.10">
    <property type="entry name" value="wza like domain"/>
    <property type="match status" value="1"/>
</dbReference>
<dbReference type="Pfam" id="PF10531">
    <property type="entry name" value="SLBB"/>
    <property type="match status" value="2"/>
</dbReference>
<comment type="caution">
    <text evidence="4">The sequence shown here is derived from an EMBL/GenBank/DDBJ whole genome shotgun (WGS) entry which is preliminary data.</text>
</comment>
<dbReference type="InterPro" id="IPR019554">
    <property type="entry name" value="Soluble_ligand-bd"/>
</dbReference>
<accession>A0A0F9M0W0</accession>
<organism evidence="4">
    <name type="scientific">marine sediment metagenome</name>
    <dbReference type="NCBI Taxonomy" id="412755"/>
    <lineage>
        <taxon>unclassified sequences</taxon>
        <taxon>metagenomes</taxon>
        <taxon>ecological metagenomes</taxon>
    </lineage>
</organism>
<evidence type="ECO:0000256" key="1">
    <source>
        <dbReference type="ARBA" id="ARBA00022729"/>
    </source>
</evidence>
<keyword evidence="1" id="KW-0732">Signal</keyword>
<feature type="domain" description="Soluble ligand binding" evidence="3">
    <location>
        <begin position="201"/>
        <end position="251"/>
    </location>
</feature>
<dbReference type="PANTHER" id="PTHR33619:SF3">
    <property type="entry name" value="POLYSACCHARIDE EXPORT PROTEIN GFCE-RELATED"/>
    <property type="match status" value="1"/>
</dbReference>
<dbReference type="Pfam" id="PF02563">
    <property type="entry name" value="Poly_export"/>
    <property type="match status" value="1"/>
</dbReference>
<reference evidence="4" key="1">
    <citation type="journal article" date="2015" name="Nature">
        <title>Complex archaea that bridge the gap between prokaryotes and eukaryotes.</title>
        <authorList>
            <person name="Spang A."/>
            <person name="Saw J.H."/>
            <person name="Jorgensen S.L."/>
            <person name="Zaremba-Niedzwiedzka K."/>
            <person name="Martijn J."/>
            <person name="Lind A.E."/>
            <person name="van Eijk R."/>
            <person name="Schleper C."/>
            <person name="Guy L."/>
            <person name="Ettema T.J."/>
        </authorList>
    </citation>
    <scope>NUCLEOTIDE SEQUENCE</scope>
</reference>
<dbReference type="InterPro" id="IPR049712">
    <property type="entry name" value="Poly_export"/>
</dbReference>
<feature type="domain" description="Polysaccharide export protein N-terminal" evidence="2">
    <location>
        <begin position="35"/>
        <end position="106"/>
    </location>
</feature>
<dbReference type="EMBL" id="LAZR01009844">
    <property type="protein sequence ID" value="KKM70295.1"/>
    <property type="molecule type" value="Genomic_DNA"/>
</dbReference>
<dbReference type="Gene3D" id="3.10.560.10">
    <property type="entry name" value="Outer membrane lipoprotein wza domain like"/>
    <property type="match status" value="2"/>
</dbReference>
<name>A0A0F9M0W0_9ZZZZ</name>
<dbReference type="PANTHER" id="PTHR33619">
    <property type="entry name" value="POLYSACCHARIDE EXPORT PROTEIN GFCE-RELATED"/>
    <property type="match status" value="1"/>
</dbReference>
<protein>
    <recommendedName>
        <fullName evidence="5">Soluble ligand binding domain-containing protein</fullName>
    </recommendedName>
</protein>
<feature type="domain" description="Soluble ligand binding" evidence="3">
    <location>
        <begin position="116"/>
        <end position="163"/>
    </location>
</feature>
<gene>
    <name evidence="4" type="ORF">LCGC14_1442170</name>
</gene>
<evidence type="ECO:0000259" key="3">
    <source>
        <dbReference type="Pfam" id="PF10531"/>
    </source>
</evidence>
<evidence type="ECO:0000313" key="4">
    <source>
        <dbReference type="EMBL" id="KKM70295.1"/>
    </source>
</evidence>